<evidence type="ECO:0000256" key="4">
    <source>
        <dbReference type="ARBA" id="ARBA00022840"/>
    </source>
</evidence>
<comment type="subunit">
    <text evidence="7">Homodimer.</text>
</comment>
<evidence type="ECO:0000313" key="10">
    <source>
        <dbReference type="EMBL" id="KAA5613014.1"/>
    </source>
</evidence>
<dbReference type="CDD" id="cd03278">
    <property type="entry name" value="ABC_SMC_barmotin"/>
    <property type="match status" value="1"/>
</dbReference>
<dbReference type="GO" id="GO:0006260">
    <property type="term" value="P:DNA replication"/>
    <property type="evidence" value="ECO:0007669"/>
    <property type="project" value="UniProtKB-UniRule"/>
</dbReference>
<evidence type="ECO:0000256" key="6">
    <source>
        <dbReference type="ARBA" id="ARBA00023125"/>
    </source>
</evidence>
<accession>A0A5M6IXE7</accession>
<feature type="compositionally biased region" description="Basic and acidic residues" evidence="8">
    <location>
        <begin position="838"/>
        <end position="850"/>
    </location>
</feature>
<feature type="coiled-coil region" evidence="7">
    <location>
        <begin position="567"/>
        <end position="601"/>
    </location>
</feature>
<keyword evidence="11" id="KW-1185">Reference proteome</keyword>
<dbReference type="GO" id="GO:0003677">
    <property type="term" value="F:DNA binding"/>
    <property type="evidence" value="ECO:0007669"/>
    <property type="project" value="UniProtKB-UniRule"/>
</dbReference>
<evidence type="ECO:0000256" key="3">
    <source>
        <dbReference type="ARBA" id="ARBA00022741"/>
    </source>
</evidence>
<dbReference type="GO" id="GO:0007062">
    <property type="term" value="P:sister chromatid cohesion"/>
    <property type="evidence" value="ECO:0007669"/>
    <property type="project" value="InterPro"/>
</dbReference>
<dbReference type="Pfam" id="PF02463">
    <property type="entry name" value="SMC_N"/>
    <property type="match status" value="1"/>
</dbReference>
<evidence type="ECO:0000313" key="11">
    <source>
        <dbReference type="Proteomes" id="UP000325255"/>
    </source>
</evidence>
<proteinExistence type="inferred from homology"/>
<comment type="domain">
    <text evidence="7">Contains large globular domains required for ATP hydrolysis at each terminus and a third globular domain forming a flexible hinge near the middle of the molecule. These domains are separated by coiled-coil structures.</text>
</comment>
<comment type="similarity">
    <text evidence="7">Belongs to the SMC family.</text>
</comment>
<protein>
    <recommendedName>
        <fullName evidence="7">Chromosome partition protein Smc</fullName>
    </recommendedName>
</protein>
<feature type="coiled-coil region" evidence="7">
    <location>
        <begin position="957"/>
        <end position="1047"/>
    </location>
</feature>
<dbReference type="InterPro" id="IPR011890">
    <property type="entry name" value="SMC_prok"/>
</dbReference>
<feature type="region of interest" description="Disordered" evidence="8">
    <location>
        <begin position="1"/>
        <end position="50"/>
    </location>
</feature>
<evidence type="ECO:0000259" key="9">
    <source>
        <dbReference type="SMART" id="SM00968"/>
    </source>
</evidence>
<dbReference type="FunFam" id="3.40.50.300:FF:000901">
    <property type="entry name" value="Chromosome partition protein Smc"/>
    <property type="match status" value="1"/>
</dbReference>
<dbReference type="InterPro" id="IPR010935">
    <property type="entry name" value="SMC_hinge"/>
</dbReference>
<dbReference type="SUPFAM" id="SSF52540">
    <property type="entry name" value="P-loop containing nucleoside triphosphate hydrolases"/>
    <property type="match status" value="1"/>
</dbReference>
<dbReference type="GO" id="GO:0007059">
    <property type="term" value="P:chromosome segregation"/>
    <property type="evidence" value="ECO:0007669"/>
    <property type="project" value="UniProtKB-UniRule"/>
</dbReference>
<dbReference type="HAMAP" id="MF_01894">
    <property type="entry name" value="Smc_prok"/>
    <property type="match status" value="1"/>
</dbReference>
<keyword evidence="3 7" id="KW-0547">Nucleotide-binding</keyword>
<evidence type="ECO:0000256" key="2">
    <source>
        <dbReference type="ARBA" id="ARBA00022490"/>
    </source>
</evidence>
<dbReference type="GO" id="GO:0030261">
    <property type="term" value="P:chromosome condensation"/>
    <property type="evidence" value="ECO:0007669"/>
    <property type="project" value="InterPro"/>
</dbReference>
<name>A0A5M6IXE7_9PROT</name>
<keyword evidence="2 7" id="KW-0963">Cytoplasm</keyword>
<comment type="caution">
    <text evidence="10">The sequence shown here is derived from an EMBL/GenBank/DDBJ whole genome shotgun (WGS) entry which is preliminary data.</text>
</comment>
<evidence type="ECO:0000256" key="8">
    <source>
        <dbReference type="SAM" id="MobiDB-lite"/>
    </source>
</evidence>
<organism evidence="10 11">
    <name type="scientific">Rhodovastum atsumiense</name>
    <dbReference type="NCBI Taxonomy" id="504468"/>
    <lineage>
        <taxon>Bacteria</taxon>
        <taxon>Pseudomonadati</taxon>
        <taxon>Pseudomonadota</taxon>
        <taxon>Alphaproteobacteria</taxon>
        <taxon>Acetobacterales</taxon>
        <taxon>Acetobacteraceae</taxon>
        <taxon>Rhodovastum</taxon>
    </lineage>
</organism>
<dbReference type="PIRSF" id="PIRSF005719">
    <property type="entry name" value="SMC"/>
    <property type="match status" value="1"/>
</dbReference>
<sequence length="1313" mass="139927">MASRPRRASHSRDRRRRTASNRARSATTPSRSTSPPPADAGGPTASGGQTLPVSFSRLRIAGFKSFAEPVVVDLLPGLTGIVGPNGCGKSNVVEALRWAMGENSARSLRGGEMDDVIFAGTAHRPSRNIAEVTLQLTETQGAAPPPFHEAPELEISRRIERGAGSLYRVNGREARARDVQTLFADLATGARSSGMISQGRVGTIVNARPDDRRAILEEAAGITGLHARRHEAELKLRAAEANLARAEDLRGQLEGQLDGLKRQARQANRYRAISGLIRTAEAELLAIQRAKVETARAAAQRALHAAGTAVAEATTEATTATEAATAAAAALPPLRETEGEARTALERHRLAGEQIAAEEARAQEALQAATARLEQVTRDLAHAGQVKQDAAAALDRLAAELARIEAEDAAHPAHMDRAEAAAAEAAEAARAADAAATRATEHAADLAARHRALSEALAAAETRMRRLTEQQSRLAAERAEVTAQLVDPAALQATEAEREAAEAALADARATLEQAEQARAAALQEAARSRAAAAEEAQRLRATGTETAAKLRRAAQEDAAKLRADSRERALRLRTEAQAALAAAREAATTAESARAKLAAEAQALAEVLSARDGERWPRMVDQLTVPAGLEAALGAALGEELDSAANTDAARHWRELPPLDPMPPLPDGVPSLAGLVQAPAALARALSQIGLVEDGGAAQPRLLPGQVLVSRAGAVWRWDGYVIQAGTPTPAAIRLQQRNRLAELRTRLAAATEQAEAARAARTEAEAAERAARAEADSIERAAQAEAESRERGARAEAEAAERAARESAERLERESRAAAEAAERSANAAEQQARTARRDTEQRLERARAAASALATRAANAEARRAALDSQDARLAAEAAEAEAGLRDARAAMAGLDDPAAARTAMDQARDALATARARESETREARDALGRAAGGRAHRRRTLEAERGDWTMRAQDAEGRLIDLTARANEVRAEHAALQAAPAEIAVRRAAALQALEAAQATHRQAADVLHRAEQEASAADRHARAAEAALAAAREHVVRAEGDATAADQAWGVVAERILERLGDNPTLPDPPAEIGPDTEDKARRKLERLQREREEMGPVNLRAEVEAEEIGKQIDTIAREREELTTAIAKLRGSIGHLNREGRERLSQVFAEVDQHFQALFTRMFGGGRAHLALVGSDDPLEAGLEIYAQPPGKKLATLSLLSGGEQALTALSLIFAVFRCNPAPVCVLDEVDAPLDEANVERFCTLLEDMVRETGTRFLVVTHHHVTMARMDRLYGVTMQERGVSRVLSVDLQRASEMVDPPRMAAE</sequence>
<dbReference type="GO" id="GO:0016887">
    <property type="term" value="F:ATP hydrolysis activity"/>
    <property type="evidence" value="ECO:0007669"/>
    <property type="project" value="InterPro"/>
</dbReference>
<comment type="subcellular location">
    <subcellularLocation>
        <location evidence="1 7">Cytoplasm</location>
    </subcellularLocation>
</comment>
<dbReference type="EMBL" id="VWPK01000008">
    <property type="protein sequence ID" value="KAA5613014.1"/>
    <property type="molecule type" value="Genomic_DNA"/>
</dbReference>
<dbReference type="PANTHER" id="PTHR43977">
    <property type="entry name" value="STRUCTURAL MAINTENANCE OF CHROMOSOMES PROTEIN 3"/>
    <property type="match status" value="1"/>
</dbReference>
<dbReference type="InterPro" id="IPR003395">
    <property type="entry name" value="RecF/RecN/SMC_N"/>
</dbReference>
<dbReference type="SMART" id="SM00968">
    <property type="entry name" value="SMC_hinge"/>
    <property type="match status" value="1"/>
</dbReference>
<dbReference type="Proteomes" id="UP000325255">
    <property type="component" value="Unassembled WGS sequence"/>
</dbReference>
<feature type="domain" description="SMC hinge" evidence="9">
    <location>
        <begin position="614"/>
        <end position="703"/>
    </location>
</feature>
<feature type="coiled-coil region" evidence="7">
    <location>
        <begin position="359"/>
        <end position="543"/>
    </location>
</feature>
<keyword evidence="6 7" id="KW-0238">DNA-binding</keyword>
<feature type="compositionally biased region" description="Basic and acidic residues" evidence="8">
    <location>
        <begin position="919"/>
        <end position="932"/>
    </location>
</feature>
<feature type="compositionally biased region" description="Basic residues" evidence="8">
    <location>
        <begin position="1"/>
        <end position="19"/>
    </location>
</feature>
<dbReference type="InterPro" id="IPR027417">
    <property type="entry name" value="P-loop_NTPase"/>
</dbReference>
<dbReference type="GO" id="GO:0005737">
    <property type="term" value="C:cytoplasm"/>
    <property type="evidence" value="ECO:0007669"/>
    <property type="project" value="UniProtKB-SubCell"/>
</dbReference>
<feature type="compositionally biased region" description="Low complexity" evidence="8">
    <location>
        <begin position="20"/>
        <end position="33"/>
    </location>
</feature>
<dbReference type="InterPro" id="IPR024704">
    <property type="entry name" value="SMC"/>
</dbReference>
<feature type="region of interest" description="Disordered" evidence="8">
    <location>
        <begin position="919"/>
        <end position="945"/>
    </location>
</feature>
<keyword evidence="5 7" id="KW-0175">Coiled coil</keyword>
<feature type="compositionally biased region" description="Basic and acidic residues" evidence="8">
    <location>
        <begin position="788"/>
        <end position="825"/>
    </location>
</feature>
<evidence type="ECO:0000256" key="7">
    <source>
        <dbReference type="HAMAP-Rule" id="MF_01894"/>
    </source>
</evidence>
<comment type="function">
    <text evidence="7">Required for chromosome condensation and partitioning.</text>
</comment>
<feature type="coiled-coil region" evidence="7">
    <location>
        <begin position="222"/>
        <end position="270"/>
    </location>
</feature>
<feature type="region of interest" description="Disordered" evidence="8">
    <location>
        <begin position="1066"/>
        <end position="1087"/>
    </location>
</feature>
<feature type="binding site" evidence="7">
    <location>
        <begin position="84"/>
        <end position="91"/>
    </location>
    <ligand>
        <name>ATP</name>
        <dbReference type="ChEBI" id="CHEBI:30616"/>
    </ligand>
</feature>
<feature type="compositionally biased region" description="Basic and acidic residues" evidence="8">
    <location>
        <begin position="760"/>
        <end position="781"/>
    </location>
</feature>
<dbReference type="Gene3D" id="3.40.50.300">
    <property type="entry name" value="P-loop containing nucleotide triphosphate hydrolases"/>
    <property type="match status" value="2"/>
</dbReference>
<dbReference type="GO" id="GO:0005524">
    <property type="term" value="F:ATP binding"/>
    <property type="evidence" value="ECO:0007669"/>
    <property type="project" value="UniProtKB-UniRule"/>
</dbReference>
<gene>
    <name evidence="7" type="primary">smc</name>
    <name evidence="10" type="ORF">F1189_06525</name>
</gene>
<keyword evidence="4 7" id="KW-0067">ATP-binding</keyword>
<dbReference type="GO" id="GO:0005694">
    <property type="term" value="C:chromosome"/>
    <property type="evidence" value="ECO:0007669"/>
    <property type="project" value="InterPro"/>
</dbReference>
<feature type="compositionally biased region" description="Low complexity" evidence="8">
    <location>
        <begin position="826"/>
        <end position="836"/>
    </location>
</feature>
<evidence type="ECO:0000256" key="5">
    <source>
        <dbReference type="ARBA" id="ARBA00023054"/>
    </source>
</evidence>
<reference evidence="10 11" key="1">
    <citation type="submission" date="2019-09" db="EMBL/GenBank/DDBJ databases">
        <title>Genome sequence of Rhodovastum atsumiense, a diverse member of the Acetobacteraceae family of non-sulfur purple photosynthetic bacteria.</title>
        <authorList>
            <person name="Meyer T."/>
            <person name="Kyndt J."/>
        </authorList>
    </citation>
    <scope>NUCLEOTIDE SEQUENCE [LARGE SCALE GENOMIC DNA]</scope>
    <source>
        <strain evidence="10 11">DSM 21279</strain>
    </source>
</reference>
<feature type="region of interest" description="Disordered" evidence="8">
    <location>
        <begin position="756"/>
        <end position="851"/>
    </location>
</feature>
<evidence type="ECO:0000256" key="1">
    <source>
        <dbReference type="ARBA" id="ARBA00004496"/>
    </source>
</evidence>
<dbReference type="OrthoDB" id="9808768at2"/>